<dbReference type="Gene3D" id="3.30.300.30">
    <property type="match status" value="1"/>
</dbReference>
<keyword evidence="5" id="KW-1185">Reference proteome</keyword>
<dbReference type="InterPro" id="IPR042099">
    <property type="entry name" value="ANL_N_sf"/>
</dbReference>
<dbReference type="AlphaFoldDB" id="A0A5N5T572"/>
<evidence type="ECO:0000259" key="2">
    <source>
        <dbReference type="Pfam" id="PF00501"/>
    </source>
</evidence>
<dbReference type="InterPro" id="IPR025110">
    <property type="entry name" value="AMP-bd_C"/>
</dbReference>
<dbReference type="Proteomes" id="UP000326759">
    <property type="component" value="Unassembled WGS sequence"/>
</dbReference>
<comment type="caution">
    <text evidence="4">The sequence shown here is derived from an EMBL/GenBank/DDBJ whole genome shotgun (WGS) entry which is preliminary data.</text>
</comment>
<dbReference type="PANTHER" id="PTHR43201">
    <property type="entry name" value="ACYL-COA SYNTHETASE"/>
    <property type="match status" value="1"/>
</dbReference>
<protein>
    <submittedName>
        <fullName evidence="4">Acyl-CoA synthetase family member 3, mitochondrial</fullName>
    </submittedName>
</protein>
<gene>
    <name evidence="4" type="primary">ACSF3</name>
    <name evidence="4" type="ORF">Anas_10143</name>
</gene>
<dbReference type="Pfam" id="PF00501">
    <property type="entry name" value="AMP-binding"/>
    <property type="match status" value="1"/>
</dbReference>
<dbReference type="InterPro" id="IPR045851">
    <property type="entry name" value="AMP-bd_C_sf"/>
</dbReference>
<sequence length="286" mass="32188">MAVPTIYVKLIEEYENNLASILHQREFVKKVCSDNIRLMISGSAPLPLPVLEKWREITGHTLLERYGMTEIGMALTNPLKGERKPGYVGKPMPGVKVKIVRFSPRKDSYETLCEGNSEKTVVTPGCDKESGELLVKGPNVFKKYWEKEEATKKEFTSDGWFCTGDTVVYINGYYKVLGRTSADIIKSGGFKISALDVEREILSHPDIRDVAVIGLPDVTWGEKVVALIVLKNESDLDEKMLKCWLKERIPHYQVPSVVKFLPEGLPRNAMGKVNKKELVAKMSRGK</sequence>
<organism evidence="4 5">
    <name type="scientific">Armadillidium nasatum</name>
    <dbReference type="NCBI Taxonomy" id="96803"/>
    <lineage>
        <taxon>Eukaryota</taxon>
        <taxon>Metazoa</taxon>
        <taxon>Ecdysozoa</taxon>
        <taxon>Arthropoda</taxon>
        <taxon>Crustacea</taxon>
        <taxon>Multicrustacea</taxon>
        <taxon>Malacostraca</taxon>
        <taxon>Eumalacostraca</taxon>
        <taxon>Peracarida</taxon>
        <taxon>Isopoda</taxon>
        <taxon>Oniscidea</taxon>
        <taxon>Crinocheta</taxon>
        <taxon>Armadillidiidae</taxon>
        <taxon>Armadillidium</taxon>
    </lineage>
</organism>
<feature type="domain" description="AMP-binding enzyme C-terminal" evidence="3">
    <location>
        <begin position="197"/>
        <end position="272"/>
    </location>
</feature>
<dbReference type="Gene3D" id="3.40.50.12780">
    <property type="entry name" value="N-terminal domain of ligase-like"/>
    <property type="match status" value="1"/>
</dbReference>
<evidence type="ECO:0000313" key="4">
    <source>
        <dbReference type="EMBL" id="KAB7501686.1"/>
    </source>
</evidence>
<dbReference type="InterPro" id="IPR000873">
    <property type="entry name" value="AMP-dep_synth/lig_dom"/>
</dbReference>
<dbReference type="OrthoDB" id="2962993at2759"/>
<proteinExistence type="inferred from homology"/>
<dbReference type="SUPFAM" id="SSF56801">
    <property type="entry name" value="Acetyl-CoA synthetase-like"/>
    <property type="match status" value="1"/>
</dbReference>
<name>A0A5N5T572_9CRUS</name>
<comment type="similarity">
    <text evidence="1">Belongs to the ATP-dependent AMP-binding enzyme family.</text>
</comment>
<accession>A0A5N5T572</accession>
<feature type="domain" description="AMP-dependent synthetase/ligase" evidence="2">
    <location>
        <begin position="1"/>
        <end position="145"/>
    </location>
</feature>
<evidence type="ECO:0000256" key="1">
    <source>
        <dbReference type="ARBA" id="ARBA00006432"/>
    </source>
</evidence>
<evidence type="ECO:0000259" key="3">
    <source>
        <dbReference type="Pfam" id="PF13193"/>
    </source>
</evidence>
<dbReference type="Pfam" id="PF13193">
    <property type="entry name" value="AMP-binding_C"/>
    <property type="match status" value="1"/>
</dbReference>
<reference evidence="4 5" key="1">
    <citation type="journal article" date="2019" name="PLoS Biol.">
        <title>Sex chromosomes control vertical transmission of feminizing Wolbachia symbionts in an isopod.</title>
        <authorList>
            <person name="Becking T."/>
            <person name="Chebbi M.A."/>
            <person name="Giraud I."/>
            <person name="Moumen B."/>
            <person name="Laverre T."/>
            <person name="Caubet Y."/>
            <person name="Peccoud J."/>
            <person name="Gilbert C."/>
            <person name="Cordaux R."/>
        </authorList>
    </citation>
    <scope>NUCLEOTIDE SEQUENCE [LARGE SCALE GENOMIC DNA]</scope>
    <source>
        <strain evidence="4">ANa2</strain>
        <tissue evidence="4">Whole body excluding digestive tract and cuticle</tissue>
    </source>
</reference>
<evidence type="ECO:0000313" key="5">
    <source>
        <dbReference type="Proteomes" id="UP000326759"/>
    </source>
</evidence>
<dbReference type="EMBL" id="SEYY01009866">
    <property type="protein sequence ID" value="KAB7501686.1"/>
    <property type="molecule type" value="Genomic_DNA"/>
</dbReference>
<dbReference type="PANTHER" id="PTHR43201:SF8">
    <property type="entry name" value="ACYL-COA SYNTHETASE FAMILY MEMBER 3"/>
    <property type="match status" value="1"/>
</dbReference>
<dbReference type="GO" id="GO:0031956">
    <property type="term" value="F:medium-chain fatty acid-CoA ligase activity"/>
    <property type="evidence" value="ECO:0007669"/>
    <property type="project" value="TreeGrafter"/>
</dbReference>
<dbReference type="GO" id="GO:0006631">
    <property type="term" value="P:fatty acid metabolic process"/>
    <property type="evidence" value="ECO:0007669"/>
    <property type="project" value="TreeGrafter"/>
</dbReference>